<dbReference type="AlphaFoldDB" id="A0A9Q0PN26"/>
<evidence type="ECO:0000256" key="1">
    <source>
        <dbReference type="ARBA" id="ARBA00022737"/>
    </source>
</evidence>
<feature type="repeat" description="PPR" evidence="2">
    <location>
        <begin position="159"/>
        <end position="189"/>
    </location>
</feature>
<comment type="caution">
    <text evidence="3">The sequence shown here is derived from an EMBL/GenBank/DDBJ whole genome shotgun (WGS) entry which is preliminary data.</text>
</comment>
<protein>
    <submittedName>
        <fullName evidence="3">PENTATRICOPEPTIDE REPEAT-CONTAINING PROTEIN</fullName>
    </submittedName>
</protein>
<dbReference type="FunFam" id="1.25.40.10:FF:000031">
    <property type="entry name" value="Pentatricopeptide repeat-containing protein mitochondrial"/>
    <property type="match status" value="1"/>
</dbReference>
<dbReference type="NCBIfam" id="TIGR00756">
    <property type="entry name" value="PPR"/>
    <property type="match status" value="2"/>
</dbReference>
<proteinExistence type="predicted"/>
<reference evidence="3" key="2">
    <citation type="journal article" date="2023" name="Int. J. Mol. Sci.">
        <title>De Novo Assembly and Annotation of 11 Diverse Shrub Willow (Salix) Genomes Reveals Novel Gene Organization in Sex-Linked Regions.</title>
        <authorList>
            <person name="Hyden B."/>
            <person name="Feng K."/>
            <person name="Yates T.B."/>
            <person name="Jawdy S."/>
            <person name="Cereghino C."/>
            <person name="Smart L.B."/>
            <person name="Muchero W."/>
        </authorList>
    </citation>
    <scope>NUCLEOTIDE SEQUENCE</scope>
    <source>
        <tissue evidence="3">Shoot tip</tissue>
    </source>
</reference>
<feature type="repeat" description="PPR" evidence="2">
    <location>
        <begin position="124"/>
        <end position="158"/>
    </location>
</feature>
<dbReference type="PANTHER" id="PTHR24015:SF524">
    <property type="entry name" value="OS07G0670000 PROTEIN"/>
    <property type="match status" value="1"/>
</dbReference>
<dbReference type="Pfam" id="PF13041">
    <property type="entry name" value="PPR_2"/>
    <property type="match status" value="1"/>
</dbReference>
<dbReference type="EMBL" id="JAPFFM010000018">
    <property type="protein sequence ID" value="KAJ6691071.1"/>
    <property type="molecule type" value="Genomic_DNA"/>
</dbReference>
<dbReference type="GO" id="GO:0009451">
    <property type="term" value="P:RNA modification"/>
    <property type="evidence" value="ECO:0007669"/>
    <property type="project" value="InterPro"/>
</dbReference>
<dbReference type="Pfam" id="PF01535">
    <property type="entry name" value="PPR"/>
    <property type="match status" value="1"/>
</dbReference>
<dbReference type="GO" id="GO:0003723">
    <property type="term" value="F:RNA binding"/>
    <property type="evidence" value="ECO:0007669"/>
    <property type="project" value="InterPro"/>
</dbReference>
<name>A0A9Q0PN26_9ROSI</name>
<gene>
    <name evidence="3" type="ORF">OIU74_015706</name>
</gene>
<accession>A0A9Q0PN26</accession>
<keyword evidence="4" id="KW-1185">Reference proteome</keyword>
<dbReference type="Gene3D" id="1.25.40.10">
    <property type="entry name" value="Tetratricopeptide repeat domain"/>
    <property type="match status" value="2"/>
</dbReference>
<keyword evidence="1" id="KW-0677">Repeat</keyword>
<organism evidence="3 4">
    <name type="scientific">Salix koriyanagi</name>
    <dbReference type="NCBI Taxonomy" id="2511006"/>
    <lineage>
        <taxon>Eukaryota</taxon>
        <taxon>Viridiplantae</taxon>
        <taxon>Streptophyta</taxon>
        <taxon>Embryophyta</taxon>
        <taxon>Tracheophyta</taxon>
        <taxon>Spermatophyta</taxon>
        <taxon>Magnoliopsida</taxon>
        <taxon>eudicotyledons</taxon>
        <taxon>Gunneridae</taxon>
        <taxon>Pentapetalae</taxon>
        <taxon>rosids</taxon>
        <taxon>fabids</taxon>
        <taxon>Malpighiales</taxon>
        <taxon>Salicaceae</taxon>
        <taxon>Saliceae</taxon>
        <taxon>Salix</taxon>
    </lineage>
</organism>
<dbReference type="PANTHER" id="PTHR24015">
    <property type="entry name" value="OS07G0578800 PROTEIN-RELATED"/>
    <property type="match status" value="1"/>
</dbReference>
<sequence length="238" mass="26617">MYAKLKSMQDSVKLFQELKHQDIIAWNALISGFVHNGLCQEAIRAFFSGLIESKPNQYSFGSVLNAIGAAEDVSLKYGQRCHSQIIKLGLNTDPIVSSALLDMYAKRGSICESEKVFVETPQQSQFAWTAIISAHARHGDYESVMNWFEEMRRLELRPDSITFLSILTACGRKGMVDTGCHLFDSMVKRLSDRTISRALFLYGGYAGSCRATRGSRAIDESYSRGSWNFCVAKLARSV</sequence>
<dbReference type="InterPro" id="IPR011990">
    <property type="entry name" value="TPR-like_helical_dom_sf"/>
</dbReference>
<reference evidence="3" key="1">
    <citation type="submission" date="2022-11" db="EMBL/GenBank/DDBJ databases">
        <authorList>
            <person name="Hyden B.L."/>
            <person name="Feng K."/>
            <person name="Yates T."/>
            <person name="Jawdy S."/>
            <person name="Smart L.B."/>
            <person name="Muchero W."/>
        </authorList>
    </citation>
    <scope>NUCLEOTIDE SEQUENCE</scope>
    <source>
        <tissue evidence="3">Shoot tip</tissue>
    </source>
</reference>
<evidence type="ECO:0000313" key="4">
    <source>
        <dbReference type="Proteomes" id="UP001151752"/>
    </source>
</evidence>
<dbReference type="InterPro" id="IPR002885">
    <property type="entry name" value="PPR_rpt"/>
</dbReference>
<evidence type="ECO:0000313" key="3">
    <source>
        <dbReference type="EMBL" id="KAJ6691071.1"/>
    </source>
</evidence>
<dbReference type="PROSITE" id="PS51375">
    <property type="entry name" value="PPR"/>
    <property type="match status" value="2"/>
</dbReference>
<dbReference type="InterPro" id="IPR046960">
    <property type="entry name" value="PPR_At4g14850-like_plant"/>
</dbReference>
<evidence type="ECO:0000256" key="2">
    <source>
        <dbReference type="PROSITE-ProRule" id="PRU00708"/>
    </source>
</evidence>
<dbReference type="Proteomes" id="UP001151752">
    <property type="component" value="Chromosome 17"/>
</dbReference>